<dbReference type="RefSeq" id="WP_011417368.1">
    <property type="nucleotide sequence ID" value="NC_007759.1"/>
</dbReference>
<dbReference type="STRING" id="56780.SYN_02543"/>
<evidence type="ECO:0000259" key="2">
    <source>
        <dbReference type="PROSITE" id="PS50887"/>
    </source>
</evidence>
<dbReference type="InterPro" id="IPR043128">
    <property type="entry name" value="Rev_trsase/Diguanyl_cyclase"/>
</dbReference>
<dbReference type="InterPro" id="IPR000014">
    <property type="entry name" value="PAS"/>
</dbReference>
<dbReference type="eggNOG" id="COG3829">
    <property type="taxonomic scope" value="Bacteria"/>
</dbReference>
<evidence type="ECO:0000313" key="3">
    <source>
        <dbReference type="EMBL" id="ABC77346.1"/>
    </source>
</evidence>
<dbReference type="SMART" id="SM00091">
    <property type="entry name" value="PAS"/>
    <property type="match status" value="1"/>
</dbReference>
<dbReference type="PANTHER" id="PTHR46663">
    <property type="entry name" value="DIGUANYLATE CYCLASE DGCT-RELATED"/>
    <property type="match status" value="1"/>
</dbReference>
<dbReference type="CDD" id="cd00130">
    <property type="entry name" value="PAS"/>
    <property type="match status" value="1"/>
</dbReference>
<dbReference type="NCBIfam" id="TIGR00254">
    <property type="entry name" value="GGDEF"/>
    <property type="match status" value="1"/>
</dbReference>
<dbReference type="Proteomes" id="UP000001933">
    <property type="component" value="Chromosome"/>
</dbReference>
<organism evidence="3 4">
    <name type="scientific">Syntrophus aciditrophicus (strain SB)</name>
    <dbReference type="NCBI Taxonomy" id="56780"/>
    <lineage>
        <taxon>Bacteria</taxon>
        <taxon>Pseudomonadati</taxon>
        <taxon>Thermodesulfobacteriota</taxon>
        <taxon>Syntrophia</taxon>
        <taxon>Syntrophales</taxon>
        <taxon>Syntrophaceae</taxon>
        <taxon>Syntrophus</taxon>
    </lineage>
</organism>
<dbReference type="InterPro" id="IPR052163">
    <property type="entry name" value="DGC-Regulatory_Protein"/>
</dbReference>
<accession>Q2LTD8</accession>
<dbReference type="NCBIfam" id="TIGR00229">
    <property type="entry name" value="sensory_box"/>
    <property type="match status" value="1"/>
</dbReference>
<dbReference type="InterPro" id="IPR000160">
    <property type="entry name" value="GGDEF_dom"/>
</dbReference>
<dbReference type="FunCoup" id="Q2LTD8">
    <property type="interactions" value="101"/>
</dbReference>
<gene>
    <name evidence="3" type="ORF">SYN_02543</name>
</gene>
<dbReference type="GO" id="GO:0003824">
    <property type="term" value="F:catalytic activity"/>
    <property type="evidence" value="ECO:0007669"/>
    <property type="project" value="UniProtKB-ARBA"/>
</dbReference>
<sequence>MFIDRDSYRRIVDDLYDGLYLVDRNRVIQYWNKAAERISGFTAAEVIGKSCSDNILTHVDRDGNTLCKGMCPLAMTIADGKTREAEVFLHHKEGYRMPVSVRVNTLTDADGNVIGGVELFTSRSSSRSIERRIRDLEKKAFYDNLTRLANRNCVENELQIRFEEQKRLGVSFGILFMDIDHFKEFNDTYGHDVGDLVLRFVADTLVKNARPSDLIGRWGGEEFIGILRNVTHENLEILGNRLRVLIENAYITLKTEQLHVSISVGATLMLDNDSSDTLLKRADMLLYESKRRGRNCLTIG</sequence>
<dbReference type="EMBL" id="CP000252">
    <property type="protein sequence ID" value="ABC77346.1"/>
    <property type="molecule type" value="Genomic_DNA"/>
</dbReference>
<dbReference type="OrthoDB" id="9790367at2"/>
<dbReference type="KEGG" id="sat:SYN_02543"/>
<dbReference type="Gene3D" id="3.30.70.270">
    <property type="match status" value="1"/>
</dbReference>
<dbReference type="Pfam" id="PF00990">
    <property type="entry name" value="GGDEF"/>
    <property type="match status" value="1"/>
</dbReference>
<dbReference type="CDD" id="cd01949">
    <property type="entry name" value="GGDEF"/>
    <property type="match status" value="1"/>
</dbReference>
<evidence type="ECO:0000259" key="1">
    <source>
        <dbReference type="PROSITE" id="PS50112"/>
    </source>
</evidence>
<dbReference type="InterPro" id="IPR035965">
    <property type="entry name" value="PAS-like_dom_sf"/>
</dbReference>
<proteinExistence type="predicted"/>
<dbReference type="SUPFAM" id="SSF55785">
    <property type="entry name" value="PYP-like sensor domain (PAS domain)"/>
    <property type="match status" value="1"/>
</dbReference>
<reference evidence="3 4" key="1">
    <citation type="journal article" date="2007" name="Proc. Natl. Acad. Sci. U.S.A.">
        <title>The genome of Syntrophus aciditrophicus: life at the thermodynamic limit of microbial growth.</title>
        <authorList>
            <person name="McInerney M.J."/>
            <person name="Rohlin L."/>
            <person name="Mouttaki H."/>
            <person name="Kim U."/>
            <person name="Krupp R.S."/>
            <person name="Rios-Hernandez L."/>
            <person name="Sieber J."/>
            <person name="Struchtemeyer C.G."/>
            <person name="Bhattacharyya A."/>
            <person name="Campbell J.W."/>
            <person name="Gunsalus R.P."/>
        </authorList>
    </citation>
    <scope>NUCLEOTIDE SEQUENCE [LARGE SCALE GENOMIC DNA]</scope>
    <source>
        <strain evidence="3 4">SB</strain>
    </source>
</reference>
<dbReference type="PANTHER" id="PTHR46663:SF4">
    <property type="entry name" value="DIGUANYLATE CYCLASE DGCT-RELATED"/>
    <property type="match status" value="1"/>
</dbReference>
<dbReference type="PROSITE" id="PS50112">
    <property type="entry name" value="PAS"/>
    <property type="match status" value="1"/>
</dbReference>
<dbReference type="Pfam" id="PF13426">
    <property type="entry name" value="PAS_9"/>
    <property type="match status" value="1"/>
</dbReference>
<protein>
    <submittedName>
        <fullName evidence="3">PAS sensory box/GGDEF family protein</fullName>
    </submittedName>
</protein>
<dbReference type="InParanoid" id="Q2LTD8"/>
<dbReference type="InterPro" id="IPR029787">
    <property type="entry name" value="Nucleotide_cyclase"/>
</dbReference>
<dbReference type="HOGENOM" id="CLU_000445_11_4_7"/>
<keyword evidence="4" id="KW-1185">Reference proteome</keyword>
<dbReference type="AlphaFoldDB" id="Q2LTD8"/>
<dbReference type="SMART" id="SM00267">
    <property type="entry name" value="GGDEF"/>
    <property type="match status" value="1"/>
</dbReference>
<dbReference type="Gene3D" id="3.30.450.20">
    <property type="entry name" value="PAS domain"/>
    <property type="match status" value="1"/>
</dbReference>
<evidence type="ECO:0000313" key="4">
    <source>
        <dbReference type="Proteomes" id="UP000001933"/>
    </source>
</evidence>
<dbReference type="PROSITE" id="PS50887">
    <property type="entry name" value="GGDEF"/>
    <property type="match status" value="1"/>
</dbReference>
<feature type="domain" description="PAS" evidence="1">
    <location>
        <begin position="4"/>
        <end position="50"/>
    </location>
</feature>
<dbReference type="FunFam" id="3.30.70.270:FF:000001">
    <property type="entry name" value="Diguanylate cyclase domain protein"/>
    <property type="match status" value="1"/>
</dbReference>
<dbReference type="eggNOG" id="COG3706">
    <property type="taxonomic scope" value="Bacteria"/>
</dbReference>
<dbReference type="SUPFAM" id="SSF55073">
    <property type="entry name" value="Nucleotide cyclase"/>
    <property type="match status" value="1"/>
</dbReference>
<feature type="domain" description="GGDEF" evidence="2">
    <location>
        <begin position="170"/>
        <end position="300"/>
    </location>
</feature>
<name>Q2LTD8_SYNAS</name>